<feature type="transmembrane region" description="Helical" evidence="10">
    <location>
        <begin position="108"/>
        <end position="126"/>
    </location>
</feature>
<feature type="binding site" evidence="7">
    <location>
        <position position="93"/>
    </location>
    <ligand>
        <name>Na(+)</name>
        <dbReference type="ChEBI" id="CHEBI:29101"/>
        <label>1</label>
    </ligand>
</feature>
<feature type="transmembrane region" description="Helical" evidence="10">
    <location>
        <begin position="265"/>
        <end position="284"/>
    </location>
</feature>
<keyword evidence="3 10" id="KW-0812">Transmembrane</keyword>
<feature type="transmembrane region" description="Helical" evidence="10">
    <location>
        <begin position="378"/>
        <end position="401"/>
    </location>
</feature>
<comment type="subcellular location">
    <subcellularLocation>
        <location evidence="1">Membrane</location>
        <topology evidence="1">Multi-pass membrane protein</topology>
    </subcellularLocation>
</comment>
<keyword evidence="12" id="KW-1185">Reference proteome</keyword>
<dbReference type="PANTHER" id="PTHR11616">
    <property type="entry name" value="SODIUM/CHLORIDE DEPENDENT TRANSPORTER"/>
    <property type="match status" value="1"/>
</dbReference>
<dbReference type="FunCoup" id="G0N8W7">
    <property type="interactions" value="401"/>
</dbReference>
<accession>G0N8W7</accession>
<gene>
    <name evidence="11" type="primary">Cbn-snf-10</name>
    <name evidence="11" type="ORF">CAEBREN_21127</name>
</gene>
<dbReference type="eggNOG" id="KOG3659">
    <property type="taxonomic scope" value="Eukaryota"/>
</dbReference>
<keyword evidence="7" id="KW-0915">Sodium</keyword>
<feature type="transmembrane region" description="Helical" evidence="10">
    <location>
        <begin position="520"/>
        <end position="540"/>
    </location>
</feature>
<feature type="disulfide bond" evidence="8">
    <location>
        <begin position="194"/>
        <end position="203"/>
    </location>
</feature>
<organism evidence="12">
    <name type="scientific">Caenorhabditis brenneri</name>
    <name type="common">Nematode worm</name>
    <dbReference type="NCBI Taxonomy" id="135651"/>
    <lineage>
        <taxon>Eukaryota</taxon>
        <taxon>Metazoa</taxon>
        <taxon>Ecdysozoa</taxon>
        <taxon>Nematoda</taxon>
        <taxon>Chromadorea</taxon>
        <taxon>Rhabditida</taxon>
        <taxon>Rhabditina</taxon>
        <taxon>Rhabditomorpha</taxon>
        <taxon>Rhabditoidea</taxon>
        <taxon>Rhabditidae</taxon>
        <taxon>Peloderinae</taxon>
        <taxon>Caenorhabditis</taxon>
    </lineage>
</organism>
<dbReference type="GO" id="GO:0046872">
    <property type="term" value="F:metal ion binding"/>
    <property type="evidence" value="ECO:0007669"/>
    <property type="project" value="UniProtKB-KW"/>
</dbReference>
<dbReference type="Pfam" id="PF00209">
    <property type="entry name" value="SNF"/>
    <property type="match status" value="1"/>
</dbReference>
<proteinExistence type="predicted"/>
<keyword evidence="5 10" id="KW-1133">Transmembrane helix</keyword>
<keyword evidence="6 10" id="KW-0472">Membrane</keyword>
<dbReference type="GO" id="GO:0044298">
    <property type="term" value="C:cell body membrane"/>
    <property type="evidence" value="ECO:0007669"/>
    <property type="project" value="EnsemblMetazoa"/>
</dbReference>
<feature type="transmembrane region" description="Helical" evidence="10">
    <location>
        <begin position="296"/>
        <end position="316"/>
    </location>
</feature>
<evidence type="ECO:0000256" key="10">
    <source>
        <dbReference type="SAM" id="Phobius"/>
    </source>
</evidence>
<keyword evidence="2" id="KW-0813">Transport</keyword>
<evidence type="ECO:0000256" key="2">
    <source>
        <dbReference type="ARBA" id="ARBA00022448"/>
    </source>
</evidence>
<evidence type="ECO:0000256" key="8">
    <source>
        <dbReference type="PIRSR" id="PIRSR600175-2"/>
    </source>
</evidence>
<evidence type="ECO:0000313" key="11">
    <source>
        <dbReference type="EMBL" id="EGT55448.1"/>
    </source>
</evidence>
<dbReference type="Proteomes" id="UP000008068">
    <property type="component" value="Unassembled WGS sequence"/>
</dbReference>
<feature type="transmembrane region" description="Helical" evidence="10">
    <location>
        <begin position="147"/>
        <end position="173"/>
    </location>
</feature>
<dbReference type="GO" id="GO:1905418">
    <property type="term" value="P:positive regulation of amoeboid sperm motility"/>
    <property type="evidence" value="ECO:0007669"/>
    <property type="project" value="EnsemblMetazoa"/>
</dbReference>
<evidence type="ECO:0000256" key="3">
    <source>
        <dbReference type="ARBA" id="ARBA00022692"/>
    </source>
</evidence>
<reference evidence="12" key="1">
    <citation type="submission" date="2011-07" db="EMBL/GenBank/DDBJ databases">
        <authorList>
            <consortium name="Caenorhabditis brenneri Sequencing and Analysis Consortium"/>
            <person name="Wilson R.K."/>
        </authorList>
    </citation>
    <scope>NUCLEOTIDE SEQUENCE [LARGE SCALE GENOMIC DNA]</scope>
    <source>
        <strain evidence="12">PB2801</strain>
    </source>
</reference>
<dbReference type="OrthoDB" id="5778713at2759"/>
<sequence>MISSSKFSERKEHKTKTGKTSRRNDDPKSTSTEEIVPVKKTSNATSIPNIGLKSMTNLALENIGLDTKMEGPTWTSKWEAITATLSFILCSGNIWFFPFLCGYYGGWFTYQFSFCFLFIAVPLLYLETALGQYASASPLSVFSRMAPALAGLSAGMCFIMIFRTVSLSVWGIYDMTILTHASQAAWTDAPWRNCKSIRPNDNCIDYKLAEECTWTKPGMSENCDRYQQILINTRGFQQRKSPFMSFVHGLMFKRSITVNDWEPPSFVSIACALFLWIIVGIISIGGSKVLGRTGIVSLVLLLFGSMLLLSLGISFGEWKDIVSAFFYEIESYEDRWTWIWSWADAAAHSLRALKYVGCGGIQKFASLNNFHNKIHKDVLILSFIAYLFYITTGLLSFMFMAAMGQFYYPDLIAIDRVNLYATPVMIESMLTNYNYGKLFVFFFWLTLAACSIQGLSSYIWVISSMIIERMNGSRRKYGKPLTSWHKRAIVLSVLSFAGLISSLPFLGNGGINLMSNIESFASYSTIFIAFVELITVSYLYGFKRFSVNIRAMIGGRGPPNLFWWLNWLVISPLLLIVTFGCIVSTFKQKRAFNDKEHLTDAIGYFLQIMPIFFVIFYFLRDECDRRRNMEPFVVMIRATGDWGPMNPEDRRMAVKYERQLRVRY</sequence>
<evidence type="ECO:0000256" key="4">
    <source>
        <dbReference type="ARBA" id="ARBA00022847"/>
    </source>
</evidence>
<dbReference type="GO" id="GO:0005283">
    <property type="term" value="F:amino acid:sodium symporter activity"/>
    <property type="evidence" value="ECO:0007669"/>
    <property type="project" value="TreeGrafter"/>
</dbReference>
<feature type="region of interest" description="Disordered" evidence="9">
    <location>
        <begin position="1"/>
        <end position="35"/>
    </location>
</feature>
<dbReference type="EMBL" id="GL379851">
    <property type="protein sequence ID" value="EGT55448.1"/>
    <property type="molecule type" value="Genomic_DNA"/>
</dbReference>
<feature type="transmembrane region" description="Helical" evidence="10">
    <location>
        <begin position="438"/>
        <end position="467"/>
    </location>
</feature>
<dbReference type="GO" id="GO:0089718">
    <property type="term" value="P:amino acid import across plasma membrane"/>
    <property type="evidence" value="ECO:0007669"/>
    <property type="project" value="TreeGrafter"/>
</dbReference>
<name>G0N8W7_CAEBE</name>
<evidence type="ECO:0000256" key="5">
    <source>
        <dbReference type="ARBA" id="ARBA00022989"/>
    </source>
</evidence>
<dbReference type="OMA" id="RATGDWG"/>
<feature type="transmembrane region" description="Helical" evidence="10">
    <location>
        <begin position="601"/>
        <end position="619"/>
    </location>
</feature>
<protein>
    <submittedName>
        <fullName evidence="11">CBN-SNF-10 protein</fullName>
    </submittedName>
</protein>
<evidence type="ECO:0000256" key="9">
    <source>
        <dbReference type="SAM" id="MobiDB-lite"/>
    </source>
</evidence>
<dbReference type="InterPro" id="IPR037272">
    <property type="entry name" value="SNS_sf"/>
</dbReference>
<dbReference type="PANTHER" id="PTHR11616:SF241">
    <property type="entry name" value="SODIUM- AND CHLORIDE-DEPENDENT GLYCINE TRANSPORTER 2"/>
    <property type="match status" value="1"/>
</dbReference>
<dbReference type="HOGENOM" id="CLU_408395_0_0_1"/>
<keyword evidence="7" id="KW-0479">Metal-binding</keyword>
<dbReference type="PRINTS" id="PR00176">
    <property type="entry name" value="NANEUSMPORT"/>
</dbReference>
<keyword evidence="4" id="KW-0769">Symport</keyword>
<feature type="transmembrane region" description="Helical" evidence="10">
    <location>
        <begin position="78"/>
        <end position="96"/>
    </location>
</feature>
<dbReference type="PROSITE" id="PS50267">
    <property type="entry name" value="NA_NEUROTRAN_SYMP_3"/>
    <property type="match status" value="1"/>
</dbReference>
<feature type="binding site" evidence="7">
    <location>
        <position position="457"/>
    </location>
    <ligand>
        <name>Na(+)</name>
        <dbReference type="ChEBI" id="CHEBI:29101"/>
        <label>1</label>
    </ligand>
</feature>
<dbReference type="SUPFAM" id="SSF161070">
    <property type="entry name" value="SNF-like"/>
    <property type="match status" value="1"/>
</dbReference>
<feature type="transmembrane region" description="Helical" evidence="10">
    <location>
        <begin position="561"/>
        <end position="586"/>
    </location>
</feature>
<feature type="transmembrane region" description="Helical" evidence="10">
    <location>
        <begin position="488"/>
        <end position="508"/>
    </location>
</feature>
<dbReference type="AlphaFoldDB" id="G0N8W7"/>
<evidence type="ECO:0000313" key="12">
    <source>
        <dbReference type="Proteomes" id="UP000008068"/>
    </source>
</evidence>
<evidence type="ECO:0000256" key="6">
    <source>
        <dbReference type="ARBA" id="ARBA00023136"/>
    </source>
</evidence>
<dbReference type="InterPro" id="IPR000175">
    <property type="entry name" value="Na/ntran_symport"/>
</dbReference>
<keyword evidence="8" id="KW-1015">Disulfide bond</keyword>
<evidence type="ECO:0000256" key="1">
    <source>
        <dbReference type="ARBA" id="ARBA00004141"/>
    </source>
</evidence>
<dbReference type="InParanoid" id="G0N8W7"/>
<evidence type="ECO:0000256" key="7">
    <source>
        <dbReference type="PIRSR" id="PIRSR600175-1"/>
    </source>
</evidence>
<dbReference type="STRING" id="135651.G0N8W7"/>